<sequence length="334" mass="39534">MSVLSKKEIRNTYIMFNFIFRLEDQCARTVAIVLCNSTKVKNAIDEYISLKSGISLDEEMLDRIVIQSADLSKVTTAKILQAAILVELKHISANIIKWIKFHILEGDPTFRLSYICWQPDGTIDDWETAQFLLRNTRFNVTSRFLMAWIYGQIDDIERIWNQMSEQDKAKTKTIIESAGFKYILRWFTCVSEVDKNKFWRIYEARWLEGLFKQNEVGILKVHLDRYLPENRRNKLKSLSLRRGVSYEWPLQGLFIDLVNSMKDYITEEIFYELLKYILCEKIIRKIDDFDYLDVFKYLWNRSSEKEKGIFVDSWCPVGEVSGFRDKCVIVLLPK</sequence>
<name>A0AAV4QMK4_CAEEX</name>
<accession>A0AAV4QMK4</accession>
<dbReference type="Proteomes" id="UP001054945">
    <property type="component" value="Unassembled WGS sequence"/>
</dbReference>
<organism evidence="1 2">
    <name type="scientific">Caerostris extrusa</name>
    <name type="common">Bark spider</name>
    <name type="synonym">Caerostris bankana</name>
    <dbReference type="NCBI Taxonomy" id="172846"/>
    <lineage>
        <taxon>Eukaryota</taxon>
        <taxon>Metazoa</taxon>
        <taxon>Ecdysozoa</taxon>
        <taxon>Arthropoda</taxon>
        <taxon>Chelicerata</taxon>
        <taxon>Arachnida</taxon>
        <taxon>Araneae</taxon>
        <taxon>Araneomorphae</taxon>
        <taxon>Entelegynae</taxon>
        <taxon>Araneoidea</taxon>
        <taxon>Araneidae</taxon>
        <taxon>Caerostris</taxon>
    </lineage>
</organism>
<proteinExistence type="predicted"/>
<keyword evidence="2" id="KW-1185">Reference proteome</keyword>
<evidence type="ECO:0000313" key="1">
    <source>
        <dbReference type="EMBL" id="GIY10507.1"/>
    </source>
</evidence>
<gene>
    <name evidence="1" type="primary">AVEN_98609_1</name>
    <name evidence="1" type="ORF">CEXT_455531</name>
</gene>
<feature type="non-terminal residue" evidence="1">
    <location>
        <position position="334"/>
    </location>
</feature>
<protein>
    <submittedName>
        <fullName evidence="1">Uncharacterized protein</fullName>
    </submittedName>
</protein>
<reference evidence="1 2" key="1">
    <citation type="submission" date="2021-06" db="EMBL/GenBank/DDBJ databases">
        <title>Caerostris extrusa draft genome.</title>
        <authorList>
            <person name="Kono N."/>
            <person name="Arakawa K."/>
        </authorList>
    </citation>
    <scope>NUCLEOTIDE SEQUENCE [LARGE SCALE GENOMIC DNA]</scope>
</reference>
<dbReference type="AlphaFoldDB" id="A0AAV4QMK4"/>
<dbReference type="EMBL" id="BPLR01006536">
    <property type="protein sequence ID" value="GIY10507.1"/>
    <property type="molecule type" value="Genomic_DNA"/>
</dbReference>
<evidence type="ECO:0000313" key="2">
    <source>
        <dbReference type="Proteomes" id="UP001054945"/>
    </source>
</evidence>
<comment type="caution">
    <text evidence="1">The sequence shown here is derived from an EMBL/GenBank/DDBJ whole genome shotgun (WGS) entry which is preliminary data.</text>
</comment>